<dbReference type="AlphaFoldDB" id="A0A450SWW7"/>
<gene>
    <name evidence="2" type="ORF">BECKFW1821B_GA0114236_10424</name>
</gene>
<accession>A0A450SWW7</accession>
<dbReference type="SUPFAM" id="SSF52540">
    <property type="entry name" value="P-loop containing nucleoside triphosphate hydrolases"/>
    <property type="match status" value="1"/>
</dbReference>
<feature type="domain" description="ATPase AAA-type core" evidence="1">
    <location>
        <begin position="761"/>
        <end position="822"/>
    </location>
</feature>
<organism evidence="2">
    <name type="scientific">Candidatus Kentrum sp. FW</name>
    <dbReference type="NCBI Taxonomy" id="2126338"/>
    <lineage>
        <taxon>Bacteria</taxon>
        <taxon>Pseudomonadati</taxon>
        <taxon>Pseudomonadota</taxon>
        <taxon>Gammaproteobacteria</taxon>
        <taxon>Candidatus Kentrum</taxon>
    </lineage>
</organism>
<dbReference type="InterPro" id="IPR027417">
    <property type="entry name" value="P-loop_NTPase"/>
</dbReference>
<dbReference type="EMBL" id="CAADFD010000042">
    <property type="protein sequence ID" value="VFJ58503.1"/>
    <property type="molecule type" value="Genomic_DNA"/>
</dbReference>
<dbReference type="GO" id="GO:0016887">
    <property type="term" value="F:ATP hydrolysis activity"/>
    <property type="evidence" value="ECO:0007669"/>
    <property type="project" value="InterPro"/>
</dbReference>
<name>A0A450SWW7_9GAMM</name>
<dbReference type="PANTHER" id="PTHR32182">
    <property type="entry name" value="DNA REPLICATION AND REPAIR PROTEIN RECF"/>
    <property type="match status" value="1"/>
</dbReference>
<dbReference type="GO" id="GO:0000731">
    <property type="term" value="P:DNA synthesis involved in DNA repair"/>
    <property type="evidence" value="ECO:0007669"/>
    <property type="project" value="TreeGrafter"/>
</dbReference>
<dbReference type="SUPFAM" id="SSF89550">
    <property type="entry name" value="PHP domain-like"/>
    <property type="match status" value="1"/>
</dbReference>
<evidence type="ECO:0000313" key="2">
    <source>
        <dbReference type="EMBL" id="VFJ58503.1"/>
    </source>
</evidence>
<proteinExistence type="predicted"/>
<protein>
    <submittedName>
        <fullName evidence="2">AAA domain-containing protein, putative AbiEii toxin, Type IV TA system</fullName>
    </submittedName>
</protein>
<dbReference type="Pfam" id="PF13304">
    <property type="entry name" value="AAA_21"/>
    <property type="match status" value="1"/>
</dbReference>
<dbReference type="PANTHER" id="PTHR32182:SF0">
    <property type="entry name" value="DNA REPLICATION AND REPAIR PROTEIN RECF"/>
    <property type="match status" value="1"/>
</dbReference>
<dbReference type="InterPro" id="IPR003959">
    <property type="entry name" value="ATPase_AAA_core"/>
</dbReference>
<dbReference type="GO" id="GO:0005524">
    <property type="term" value="F:ATP binding"/>
    <property type="evidence" value="ECO:0007669"/>
    <property type="project" value="InterPro"/>
</dbReference>
<reference evidence="2" key="1">
    <citation type="submission" date="2019-02" db="EMBL/GenBank/DDBJ databases">
        <authorList>
            <person name="Gruber-Vodicka R. H."/>
            <person name="Seah K. B. B."/>
        </authorList>
    </citation>
    <scope>NUCLEOTIDE SEQUENCE</scope>
    <source>
        <strain evidence="2">BECK_BZ106</strain>
    </source>
</reference>
<dbReference type="GO" id="GO:0006302">
    <property type="term" value="P:double-strand break repair"/>
    <property type="evidence" value="ECO:0007669"/>
    <property type="project" value="TreeGrafter"/>
</dbReference>
<sequence length="882" mass="100100">MTTNRENPFPNGATWLRADFHLHTDADGEFSYEGDPDYFYSDYMGALEKAGIRIAIITNHNKFHTVEFEALRKTGKKKGIFLLPGVELSVNDGANGIHVLIVFADEWLGNDRDYINQFLNIAFEGKTPNQYENENGRSSLGLIETIKRLEGYHKDFFLVFAHVEQKSGLWNELEGGRLDELGRDPLFRRRTLGFQKVRTRNSPDKKSREKVRDWLKGAYPAEVEGSDPKCFNEIGTGEPCFLKVSAFSFSAVKYALMDHANRVAREEAPRHRHSYIDSIRFEGGTLTGKTVRFSPELNTLIGIRGSGKSSILEVLRYTLDIPFGDKSGDQKYKQELVGFTLGGGGKVVIHAIDRYGQPYEIRRVWKEDYSTVFTDDKSQPGVSIRETVLHKPLYFGQKDLSSTGEGFEKDLVEKLLGSKLDEVRRGIADQKAKVVETIDGLTKIADLAEKIAEQQGIKQDTEHRLKLYREHSLEEKLQKRLDFDADLRAMKKGVDLVGEFAAGLRELLAQHEDELRNFVGHRSKHNAELFRQFEAMYTGATQTLDTLRAELTKTESLQSGLSEKHAELVLIREGLVEEFADIERKIAEELKTGDIPNISSEEFLELKKRLVQADQFLALLSKQAERKDSADSVLVQELQTLDGLWDEEFRIIEAELDKVGMGNSSLAIASEHKGDRGAFLDFMKGSFRGSGIRETTFQGIIGKYPDFVAIYRDLDNAKRFFGNNPQRFTDLFMENLKTLLTYQVPNRFTITYRGKELAHHSLGQRASALILFVLSQRENDVIIIDQPEDDLDNQTIYEDVIKLVRNMKPGVQFIFATHNPNIPVLGDADQIQACTFMDDAVSVQSGGIDDPAQQKTIVEIMEGGREAFDKRKEIYEAWKPWN</sequence>
<dbReference type="InterPro" id="IPR054787">
    <property type="entry name" value="TrlF_ATPase"/>
</dbReference>
<dbReference type="Gene3D" id="3.20.20.140">
    <property type="entry name" value="Metal-dependent hydrolases"/>
    <property type="match status" value="1"/>
</dbReference>
<dbReference type="NCBIfam" id="NF045780">
    <property type="entry name" value="TrlF_fam_ATP"/>
    <property type="match status" value="1"/>
</dbReference>
<evidence type="ECO:0000259" key="1">
    <source>
        <dbReference type="Pfam" id="PF13304"/>
    </source>
</evidence>
<dbReference type="InterPro" id="IPR016195">
    <property type="entry name" value="Pol/histidinol_Pase-like"/>
</dbReference>
<dbReference type="Gene3D" id="3.40.50.300">
    <property type="entry name" value="P-loop containing nucleotide triphosphate hydrolases"/>
    <property type="match status" value="2"/>
</dbReference>